<reference evidence="1" key="1">
    <citation type="submission" date="2022-10" db="EMBL/GenBank/DDBJ databases">
        <title>Culturing micro-colonial fungi from biological soil crusts in the Mojave desert and describing Neophaeococcomyces mojavensis, and introducing the new genera and species Taxawa tesnikishii.</title>
        <authorList>
            <person name="Kurbessoian T."/>
            <person name="Stajich J.E."/>
        </authorList>
    </citation>
    <scope>NUCLEOTIDE SEQUENCE</scope>
    <source>
        <strain evidence="1">JES_112</strain>
    </source>
</reference>
<organism evidence="1 2">
    <name type="scientific">Neophaeococcomyces mojaviensis</name>
    <dbReference type="NCBI Taxonomy" id="3383035"/>
    <lineage>
        <taxon>Eukaryota</taxon>
        <taxon>Fungi</taxon>
        <taxon>Dikarya</taxon>
        <taxon>Ascomycota</taxon>
        <taxon>Pezizomycotina</taxon>
        <taxon>Eurotiomycetes</taxon>
        <taxon>Chaetothyriomycetidae</taxon>
        <taxon>Chaetothyriales</taxon>
        <taxon>Chaetothyriales incertae sedis</taxon>
        <taxon>Neophaeococcomyces</taxon>
    </lineage>
</organism>
<accession>A0ACC3ADK2</accession>
<dbReference type="EMBL" id="JAPDRQ010000032">
    <property type="protein sequence ID" value="KAJ9660301.1"/>
    <property type="molecule type" value="Genomic_DNA"/>
</dbReference>
<gene>
    <name evidence="1" type="ORF">H2198_002609</name>
</gene>
<keyword evidence="2" id="KW-1185">Reference proteome</keyword>
<comment type="caution">
    <text evidence="1">The sequence shown here is derived from an EMBL/GenBank/DDBJ whole genome shotgun (WGS) entry which is preliminary data.</text>
</comment>
<sequence length="419" mass="47612">MYWRDEWPVMEDGSQYDGKELLRLVRGGKSPFAKVWNVENLIQEIEEKLVTQVTEILIINKGSNNYGFHLKTFNGPDLVARLARGDVSMPDFDGFPVEEQAAEAKFEAAVYELLRSEANIQTSRLLYYRMPRRNPGPRFATPQDLTGRRLFVFERAEGVNNVWEELNLDNQLAGMRAALFKYNPPLVFSTEFLHKRLFKFKPESFSVPVAPTREFWLHVFESKIKATIRNEGDMIGWESDNEVVGPVALMAKQSLLRALPHLLPPEDAQLSLYRLVLEHGDFGIHNTSITINTTGEPLITSLYDWETGSIAPALLSDPLVAVGPVDLVVEEVGGPSVTRLPESPTADDLEQYATWARHYIKILYENAPEYESVIKAGKDARHLWFTLRDWRGGNAEEFFGTLGAWTEKRLKEIMHGDSA</sequence>
<name>A0ACC3ADK2_9EURO</name>
<dbReference type="Proteomes" id="UP001172386">
    <property type="component" value="Unassembled WGS sequence"/>
</dbReference>
<protein>
    <submittedName>
        <fullName evidence="1">Uncharacterized protein</fullName>
    </submittedName>
</protein>
<evidence type="ECO:0000313" key="2">
    <source>
        <dbReference type="Proteomes" id="UP001172386"/>
    </source>
</evidence>
<proteinExistence type="predicted"/>
<evidence type="ECO:0000313" key="1">
    <source>
        <dbReference type="EMBL" id="KAJ9660301.1"/>
    </source>
</evidence>